<organism evidence="1 2">
    <name type="scientific">Pseudomonas fulva</name>
    <dbReference type="NCBI Taxonomy" id="47880"/>
    <lineage>
        <taxon>Bacteria</taxon>
        <taxon>Pseudomonadati</taxon>
        <taxon>Pseudomonadota</taxon>
        <taxon>Gammaproteobacteria</taxon>
        <taxon>Pseudomonadales</taxon>
        <taxon>Pseudomonadaceae</taxon>
        <taxon>Pseudomonas</taxon>
    </lineage>
</organism>
<evidence type="ECO:0000313" key="1">
    <source>
        <dbReference type="EMBL" id="KIQ06524.1"/>
    </source>
</evidence>
<proteinExistence type="predicted"/>
<comment type="caution">
    <text evidence="1">The sequence shown here is derived from an EMBL/GenBank/DDBJ whole genome shotgun (WGS) entry which is preliminary data.</text>
</comment>
<dbReference type="OrthoDB" id="6790127at2"/>
<dbReference type="AlphaFoldDB" id="A0A0D0L227"/>
<dbReference type="RefSeq" id="WP_042551768.1">
    <property type="nucleotide sequence ID" value="NZ_JXQW01000001.1"/>
</dbReference>
<accession>A0A0D0L227</accession>
<dbReference type="Proteomes" id="UP000032068">
    <property type="component" value="Unassembled WGS sequence"/>
</dbReference>
<gene>
    <name evidence="1" type="ORF">RU08_00235</name>
</gene>
<dbReference type="EMBL" id="JXQW01000001">
    <property type="protein sequence ID" value="KIQ06524.1"/>
    <property type="molecule type" value="Genomic_DNA"/>
</dbReference>
<sequence>MGTDPLSKPQLKELVRRVIVAQGNAFIKELLRGTGVRIGATKEDFAANLDAAIDADELTQETLEAWLAEVEGWGDQHLYLIQPPQVESGALAAGIAASPHAAALHASASLDFPEALELKHIDLSEGGLSMVWHQCKAGWNRWKPKDFVTEEGLERYRFDAYRQRLDRSVVRYEWRFGDPYCAILIHRNPEIDHKAVFKDVRMTLAAIGCPDTAALPIPLDQAVKVAAMKGKGVHSTRFELDGGYVEMASTLAEGGIEAVEPVRVVLQAVDTGQFDRAQGMLHFAAEEHGTSRRIAVQVHGREARLRIWAQCKREDIVRIVELLWEYNNAP</sequence>
<name>A0A0D0L227_9PSED</name>
<evidence type="ECO:0000313" key="2">
    <source>
        <dbReference type="Proteomes" id="UP000032068"/>
    </source>
</evidence>
<protein>
    <submittedName>
        <fullName evidence="1">Uncharacterized protein</fullName>
    </submittedName>
</protein>
<reference evidence="1 2" key="1">
    <citation type="submission" date="2014-12" db="EMBL/GenBank/DDBJ databases">
        <title>16Stimator: statistical estimation of ribosomal gene copy numbers from draft genome assemblies.</title>
        <authorList>
            <person name="Perisin M.A."/>
            <person name="Vetter M."/>
            <person name="Gilbert J.A."/>
            <person name="Bergelson J."/>
        </authorList>
    </citation>
    <scope>NUCLEOTIDE SEQUENCE [LARGE SCALE GENOMIC DNA]</scope>
    <source>
        <strain evidence="1 2">MEJ086</strain>
    </source>
</reference>